<sequence>MTKRLRHFLVPLDGSRLAEVVLPTAYDLAAACDARITLLHIIEHDAPATVHGEPHLDNVETADAYLAAVAHREQRTGVPTTTHVHTNPAHDVARAIGEHAEELGVDLIVLATHGRGGLRGLLFGRIAQQVLHHTATPVLLIRPVEGEAAPTLRRGPIVVPLDGTPAAEAALPLAQALAAATGTHLHLVRVVPTVQTLTTGRDPAATFTPIATAALLDLEETAARDYLAEVADRGTGGVPTTTEVRRGEVAAELAAAVTDSEAGLVVMATHGRAGISGHLAGSVATRLLSRLDRPLVLTGADGR</sequence>
<dbReference type="HOGENOM" id="CLU_049301_2_1_0"/>
<reference evidence="6" key="1">
    <citation type="submission" date="2009-11" db="EMBL/GenBank/DDBJ databases">
        <title>The complete chromosome 2 of Sphaerobacter thermophilus DSM 20745.</title>
        <authorList>
            <person name="Lucas S."/>
            <person name="Copeland A."/>
            <person name="Lapidus A."/>
            <person name="Glavina del Rio T."/>
            <person name="Dalin E."/>
            <person name="Tice H."/>
            <person name="Bruce D."/>
            <person name="Goodwin L."/>
            <person name="Pitluck S."/>
            <person name="Kyrpides N."/>
            <person name="Mavromatis K."/>
            <person name="Ivanova N."/>
            <person name="Mikhailova N."/>
            <person name="LaButti K.M."/>
            <person name="Clum A."/>
            <person name="Sun H.I."/>
            <person name="Brettin T."/>
            <person name="Detter J.C."/>
            <person name="Han C."/>
            <person name="Larimer F."/>
            <person name="Land M."/>
            <person name="Hauser L."/>
            <person name="Markowitz V."/>
            <person name="Cheng J.F."/>
            <person name="Hugenholtz P."/>
            <person name="Woyke T."/>
            <person name="Wu D."/>
            <person name="Steenblock K."/>
            <person name="Schneider S."/>
            <person name="Pukall R."/>
            <person name="Goeker M."/>
            <person name="Klenk H.P."/>
            <person name="Eisen J.A."/>
        </authorList>
    </citation>
    <scope>NUCLEOTIDE SEQUENCE [LARGE SCALE GENOMIC DNA]</scope>
    <source>
        <strain evidence="6">ATCC 49802 / DSM 20745 / S 6022</strain>
    </source>
</reference>
<keyword evidence="2" id="KW-0547">Nucleotide-binding</keyword>
<dbReference type="STRING" id="479434.Sthe_3064"/>
<dbReference type="InterPro" id="IPR006016">
    <property type="entry name" value="UspA"/>
</dbReference>
<dbReference type="Proteomes" id="UP000002027">
    <property type="component" value="Chromosome 2"/>
</dbReference>
<organism evidence="5 6">
    <name type="scientific">Sphaerobacter thermophilus (strain ATCC 49802 / DSM 20745 / KCCM 41009 / NCIMB 13125 / S 6022)</name>
    <dbReference type="NCBI Taxonomy" id="479434"/>
    <lineage>
        <taxon>Bacteria</taxon>
        <taxon>Pseudomonadati</taxon>
        <taxon>Thermomicrobiota</taxon>
        <taxon>Thermomicrobia</taxon>
        <taxon>Sphaerobacterales</taxon>
        <taxon>Sphaerobacterineae</taxon>
        <taxon>Sphaerobacteraceae</taxon>
        <taxon>Sphaerobacter</taxon>
    </lineage>
</organism>
<reference evidence="5 6" key="2">
    <citation type="journal article" date="2010" name="Stand. Genomic Sci.">
        <title>Complete genome sequence of Desulfohalobium retbaense type strain (HR(100)).</title>
        <authorList>
            <person name="Spring S."/>
            <person name="Nolan M."/>
            <person name="Lapidus A."/>
            <person name="Glavina Del Rio T."/>
            <person name="Copeland A."/>
            <person name="Tice H."/>
            <person name="Cheng J.F."/>
            <person name="Lucas S."/>
            <person name="Land M."/>
            <person name="Chen F."/>
            <person name="Bruce D."/>
            <person name="Goodwin L."/>
            <person name="Pitluck S."/>
            <person name="Ivanova N."/>
            <person name="Mavromatis K."/>
            <person name="Mikhailova N."/>
            <person name="Pati A."/>
            <person name="Chen A."/>
            <person name="Palaniappan K."/>
            <person name="Hauser L."/>
            <person name="Chang Y.J."/>
            <person name="Jeffries C.D."/>
            <person name="Munk C."/>
            <person name="Kiss H."/>
            <person name="Chain P."/>
            <person name="Han C."/>
            <person name="Brettin T."/>
            <person name="Detter J.C."/>
            <person name="Schuler E."/>
            <person name="Goker M."/>
            <person name="Rohde M."/>
            <person name="Bristow J."/>
            <person name="Eisen J.A."/>
            <person name="Markowitz V."/>
            <person name="Hugenholtz P."/>
            <person name="Kyrpides N.C."/>
            <person name="Klenk H.P."/>
        </authorList>
    </citation>
    <scope>NUCLEOTIDE SEQUENCE [LARGE SCALE GENOMIC DNA]</scope>
    <source>
        <strain evidence="6">ATCC 49802 / DSM 20745 / S 6022</strain>
    </source>
</reference>
<dbReference type="AlphaFoldDB" id="D1C9H2"/>
<comment type="similarity">
    <text evidence="1">Belongs to the universal stress protein A family.</text>
</comment>
<evidence type="ECO:0000313" key="5">
    <source>
        <dbReference type="EMBL" id="ACZ40465.1"/>
    </source>
</evidence>
<name>D1C9H2_SPHTD</name>
<dbReference type="Pfam" id="PF00582">
    <property type="entry name" value="Usp"/>
    <property type="match status" value="2"/>
</dbReference>
<dbReference type="eggNOG" id="COG0589">
    <property type="taxonomic scope" value="Bacteria"/>
</dbReference>
<dbReference type="CDD" id="cd00293">
    <property type="entry name" value="USP-like"/>
    <property type="match status" value="2"/>
</dbReference>
<dbReference type="RefSeq" id="WP_012873500.1">
    <property type="nucleotide sequence ID" value="NC_013524.1"/>
</dbReference>
<dbReference type="KEGG" id="sti:Sthe_3064"/>
<dbReference type="GO" id="GO:0005524">
    <property type="term" value="F:ATP binding"/>
    <property type="evidence" value="ECO:0007669"/>
    <property type="project" value="UniProtKB-KW"/>
</dbReference>
<dbReference type="SUPFAM" id="SSF52402">
    <property type="entry name" value="Adenine nucleotide alpha hydrolases-like"/>
    <property type="match status" value="2"/>
</dbReference>
<dbReference type="PRINTS" id="PR01438">
    <property type="entry name" value="UNVRSLSTRESS"/>
</dbReference>
<protein>
    <submittedName>
        <fullName evidence="5">UspA domain protein</fullName>
    </submittedName>
</protein>
<keyword evidence="6" id="KW-1185">Reference proteome</keyword>
<dbReference type="Gene3D" id="3.40.50.12370">
    <property type="match status" value="1"/>
</dbReference>
<dbReference type="PANTHER" id="PTHR46268:SF27">
    <property type="entry name" value="UNIVERSAL STRESS PROTEIN RV2623"/>
    <property type="match status" value="1"/>
</dbReference>
<evidence type="ECO:0000256" key="1">
    <source>
        <dbReference type="ARBA" id="ARBA00008791"/>
    </source>
</evidence>
<dbReference type="InParanoid" id="D1C9H2"/>
<dbReference type="InterPro" id="IPR006015">
    <property type="entry name" value="Universal_stress_UspA"/>
</dbReference>
<gene>
    <name evidence="5" type="ordered locus">Sthe_3064</name>
</gene>
<evidence type="ECO:0000256" key="2">
    <source>
        <dbReference type="ARBA" id="ARBA00022741"/>
    </source>
</evidence>
<evidence type="ECO:0000259" key="4">
    <source>
        <dbReference type="Pfam" id="PF00582"/>
    </source>
</evidence>
<evidence type="ECO:0000256" key="3">
    <source>
        <dbReference type="ARBA" id="ARBA00022840"/>
    </source>
</evidence>
<accession>D1C9H2</accession>
<evidence type="ECO:0000313" key="6">
    <source>
        <dbReference type="Proteomes" id="UP000002027"/>
    </source>
</evidence>
<feature type="domain" description="UspA" evidence="4">
    <location>
        <begin position="6"/>
        <end position="142"/>
    </location>
</feature>
<proteinExistence type="inferred from homology"/>
<dbReference type="PANTHER" id="PTHR46268">
    <property type="entry name" value="STRESS RESPONSE PROTEIN NHAX"/>
    <property type="match status" value="1"/>
</dbReference>
<dbReference type="EMBL" id="CP001824">
    <property type="protein sequence ID" value="ACZ40465.1"/>
    <property type="molecule type" value="Genomic_DNA"/>
</dbReference>
<feature type="domain" description="UspA" evidence="4">
    <location>
        <begin position="156"/>
        <end position="297"/>
    </location>
</feature>
<dbReference type="Gene3D" id="3.40.50.620">
    <property type="entry name" value="HUPs"/>
    <property type="match status" value="1"/>
</dbReference>
<dbReference type="InterPro" id="IPR014729">
    <property type="entry name" value="Rossmann-like_a/b/a_fold"/>
</dbReference>
<keyword evidence="3" id="KW-0067">ATP-binding</keyword>
<dbReference type="OrthoDB" id="9794782at2"/>